<dbReference type="PANTHER" id="PTHR43335:SF4">
    <property type="entry name" value="ABC TRANSPORTER, ATP-BINDING PROTEIN"/>
    <property type="match status" value="1"/>
</dbReference>
<evidence type="ECO:0000256" key="1">
    <source>
        <dbReference type="ARBA" id="ARBA00005417"/>
    </source>
</evidence>
<keyword evidence="2" id="KW-0813">Transport</keyword>
<dbReference type="PROSITE" id="PS00211">
    <property type="entry name" value="ABC_TRANSPORTER_1"/>
    <property type="match status" value="1"/>
</dbReference>
<gene>
    <name evidence="6" type="ORF">PMI13_01540</name>
</gene>
<evidence type="ECO:0000256" key="3">
    <source>
        <dbReference type="ARBA" id="ARBA00022741"/>
    </source>
</evidence>
<accession>J2KKK3</accession>
<dbReference type="Gene3D" id="3.40.50.300">
    <property type="entry name" value="P-loop containing nucleotide triphosphate hydrolases"/>
    <property type="match status" value="1"/>
</dbReference>
<dbReference type="GO" id="GO:0016887">
    <property type="term" value="F:ATP hydrolysis activity"/>
    <property type="evidence" value="ECO:0007669"/>
    <property type="project" value="InterPro"/>
</dbReference>
<dbReference type="PANTHER" id="PTHR43335">
    <property type="entry name" value="ABC TRANSPORTER, ATP-BINDING PROTEIN"/>
    <property type="match status" value="1"/>
</dbReference>
<dbReference type="SUPFAM" id="SSF52540">
    <property type="entry name" value="P-loop containing nucleoside triphosphate hydrolases"/>
    <property type="match status" value="1"/>
</dbReference>
<keyword evidence="4" id="KW-0067">ATP-binding</keyword>
<dbReference type="EMBL" id="AKJY01000022">
    <property type="protein sequence ID" value="EJL73583.1"/>
    <property type="molecule type" value="Genomic_DNA"/>
</dbReference>
<dbReference type="Pfam" id="PF00005">
    <property type="entry name" value="ABC_tran"/>
    <property type="match status" value="1"/>
</dbReference>
<evidence type="ECO:0000259" key="5">
    <source>
        <dbReference type="PROSITE" id="PS50893"/>
    </source>
</evidence>
<comment type="caution">
    <text evidence="6">The sequence shown here is derived from an EMBL/GenBank/DDBJ whole genome shotgun (WGS) entry which is preliminary data.</text>
</comment>
<feature type="domain" description="ABC transporter" evidence="5">
    <location>
        <begin position="23"/>
        <end position="251"/>
    </location>
</feature>
<dbReference type="InterPro" id="IPR003593">
    <property type="entry name" value="AAA+_ATPase"/>
</dbReference>
<keyword evidence="7" id="KW-1185">Reference proteome</keyword>
<dbReference type="InterPro" id="IPR027417">
    <property type="entry name" value="P-loop_NTPase"/>
</dbReference>
<dbReference type="PATRIC" id="fig|1144316.3.peg.1546"/>
<evidence type="ECO:0000313" key="7">
    <source>
        <dbReference type="Proteomes" id="UP000007509"/>
    </source>
</evidence>
<evidence type="ECO:0000256" key="4">
    <source>
        <dbReference type="ARBA" id="ARBA00022840"/>
    </source>
</evidence>
<evidence type="ECO:0000313" key="6">
    <source>
        <dbReference type="EMBL" id="EJL73583.1"/>
    </source>
</evidence>
<name>J2KKK3_9FLAO</name>
<protein>
    <submittedName>
        <fullName evidence="6">ABC-type multidrug transport system, ATPase component</fullName>
    </submittedName>
</protein>
<organism evidence="6 7">
    <name type="scientific">Chryseobacterium populi</name>
    <dbReference type="NCBI Taxonomy" id="1144316"/>
    <lineage>
        <taxon>Bacteria</taxon>
        <taxon>Pseudomonadati</taxon>
        <taxon>Bacteroidota</taxon>
        <taxon>Flavobacteriia</taxon>
        <taxon>Flavobacteriales</taxon>
        <taxon>Weeksellaceae</taxon>
        <taxon>Chryseobacterium group</taxon>
        <taxon>Chryseobacterium</taxon>
    </lineage>
</organism>
<dbReference type="Proteomes" id="UP000007509">
    <property type="component" value="Unassembled WGS sequence"/>
</dbReference>
<dbReference type="InterPro" id="IPR017871">
    <property type="entry name" value="ABC_transporter-like_CS"/>
</dbReference>
<evidence type="ECO:0000256" key="2">
    <source>
        <dbReference type="ARBA" id="ARBA00022448"/>
    </source>
</evidence>
<reference evidence="6 7" key="1">
    <citation type="journal article" date="2012" name="J. Bacteriol.">
        <title>Twenty-one genome sequences from Pseudomonas species and 19 genome sequences from diverse bacteria isolated from the rhizosphere and endosphere of Populus deltoides.</title>
        <authorList>
            <person name="Brown S.D."/>
            <person name="Utturkar S.M."/>
            <person name="Klingeman D.M."/>
            <person name="Johnson C.M."/>
            <person name="Martin S.L."/>
            <person name="Land M.L."/>
            <person name="Lu T.Y."/>
            <person name="Schadt C.W."/>
            <person name="Doktycz M.J."/>
            <person name="Pelletier D.A."/>
        </authorList>
    </citation>
    <scope>NUCLEOTIDE SEQUENCE [LARGE SCALE GENOMIC DNA]</scope>
    <source>
        <strain evidence="6 7">CF314</strain>
    </source>
</reference>
<comment type="similarity">
    <text evidence="1">Belongs to the ABC transporter superfamily.</text>
</comment>
<dbReference type="InterPro" id="IPR003439">
    <property type="entry name" value="ABC_transporter-like_ATP-bd"/>
</dbReference>
<keyword evidence="3" id="KW-0547">Nucleotide-binding</keyword>
<dbReference type="SMART" id="SM00382">
    <property type="entry name" value="AAA"/>
    <property type="match status" value="1"/>
</dbReference>
<sequence>MQCRRSFFVFKPANTAYYMENSIIIRDLNFGFTQNKPILKNVNLTVPRGSVFGFLGANGAGKSTTMKLLLGSLPDDNHAVEIFNKNLTQLYPEGFQKIGSLIDSPAFYDHLSGWDNLVILSKLRSLPDSECERVLKLVDLWDSRKMKMKKYSLGMKQRLAIAMTLLGSPELLILDEPVNGLDPNGMLEIRELLLKLNKEQGITIFISSHLLQEVEKMVTHLAIISNGMIKFSGSVEELNAHYRYNHMRIGLNKASHFISTIPEHYSAVIIDENMIEVTVQSKEDIIKLTKMLVMNEAEVFEIKNSAGLEDWFMEITKK</sequence>
<dbReference type="AlphaFoldDB" id="J2KKK3"/>
<proteinExistence type="inferred from homology"/>
<dbReference type="PROSITE" id="PS50893">
    <property type="entry name" value="ABC_TRANSPORTER_2"/>
    <property type="match status" value="1"/>
</dbReference>
<dbReference type="GO" id="GO:0005524">
    <property type="term" value="F:ATP binding"/>
    <property type="evidence" value="ECO:0007669"/>
    <property type="project" value="UniProtKB-KW"/>
</dbReference>